<keyword evidence="3" id="KW-1185">Reference proteome</keyword>
<protein>
    <submittedName>
        <fullName evidence="2">Uncharacterized protein</fullName>
    </submittedName>
</protein>
<evidence type="ECO:0000313" key="3">
    <source>
        <dbReference type="Proteomes" id="UP000265520"/>
    </source>
</evidence>
<accession>A0A392VT86</accession>
<feature type="non-terminal residue" evidence="2">
    <location>
        <position position="1"/>
    </location>
</feature>
<reference evidence="2 3" key="1">
    <citation type="journal article" date="2018" name="Front. Plant Sci.">
        <title>Red Clover (Trifolium pratense) and Zigzag Clover (T. medium) - A Picture of Genomic Similarities and Differences.</title>
        <authorList>
            <person name="Dluhosova J."/>
            <person name="Istvanek J."/>
            <person name="Nedelnik J."/>
            <person name="Repkova J."/>
        </authorList>
    </citation>
    <scope>NUCLEOTIDE SEQUENCE [LARGE SCALE GENOMIC DNA]</scope>
    <source>
        <strain evidence="3">cv. 10/8</strain>
        <tissue evidence="2">Leaf</tissue>
    </source>
</reference>
<sequence length="27" mass="2865">NGGAALRVSEGLTDSESEKEARRCVDD</sequence>
<dbReference type="Proteomes" id="UP000265520">
    <property type="component" value="Unassembled WGS sequence"/>
</dbReference>
<dbReference type="AlphaFoldDB" id="A0A392VT86"/>
<feature type="region of interest" description="Disordered" evidence="1">
    <location>
        <begin position="1"/>
        <end position="27"/>
    </location>
</feature>
<comment type="caution">
    <text evidence="2">The sequence shown here is derived from an EMBL/GenBank/DDBJ whole genome shotgun (WGS) entry which is preliminary data.</text>
</comment>
<proteinExistence type="predicted"/>
<name>A0A392VT86_9FABA</name>
<organism evidence="2 3">
    <name type="scientific">Trifolium medium</name>
    <dbReference type="NCBI Taxonomy" id="97028"/>
    <lineage>
        <taxon>Eukaryota</taxon>
        <taxon>Viridiplantae</taxon>
        <taxon>Streptophyta</taxon>
        <taxon>Embryophyta</taxon>
        <taxon>Tracheophyta</taxon>
        <taxon>Spermatophyta</taxon>
        <taxon>Magnoliopsida</taxon>
        <taxon>eudicotyledons</taxon>
        <taxon>Gunneridae</taxon>
        <taxon>Pentapetalae</taxon>
        <taxon>rosids</taxon>
        <taxon>fabids</taxon>
        <taxon>Fabales</taxon>
        <taxon>Fabaceae</taxon>
        <taxon>Papilionoideae</taxon>
        <taxon>50 kb inversion clade</taxon>
        <taxon>NPAAA clade</taxon>
        <taxon>Hologalegina</taxon>
        <taxon>IRL clade</taxon>
        <taxon>Trifolieae</taxon>
        <taxon>Trifolium</taxon>
    </lineage>
</organism>
<evidence type="ECO:0000256" key="1">
    <source>
        <dbReference type="SAM" id="MobiDB-lite"/>
    </source>
</evidence>
<feature type="compositionally biased region" description="Basic and acidic residues" evidence="1">
    <location>
        <begin position="16"/>
        <end position="27"/>
    </location>
</feature>
<dbReference type="EMBL" id="LXQA011224254">
    <property type="protein sequence ID" value="MCI89630.1"/>
    <property type="molecule type" value="Genomic_DNA"/>
</dbReference>
<evidence type="ECO:0000313" key="2">
    <source>
        <dbReference type="EMBL" id="MCI89630.1"/>
    </source>
</evidence>